<dbReference type="InterPro" id="IPR013717">
    <property type="entry name" value="PIG-P"/>
</dbReference>
<dbReference type="PANTHER" id="PTHR46346">
    <property type="entry name" value="PHOSPHATIDYLINOSITOL N-ACETYLGLUCOSAMINYLTRANSFERASE SUBUNIT P"/>
    <property type="match status" value="1"/>
</dbReference>
<organism evidence="7 8">
    <name type="scientific">Ramazzottius varieornatus</name>
    <name type="common">Water bear</name>
    <name type="synonym">Tardigrade</name>
    <dbReference type="NCBI Taxonomy" id="947166"/>
    <lineage>
        <taxon>Eukaryota</taxon>
        <taxon>Metazoa</taxon>
        <taxon>Ecdysozoa</taxon>
        <taxon>Tardigrada</taxon>
        <taxon>Eutardigrada</taxon>
        <taxon>Parachela</taxon>
        <taxon>Hypsibioidea</taxon>
        <taxon>Ramazzottiidae</taxon>
        <taxon>Ramazzottius</taxon>
    </lineage>
</organism>
<evidence type="ECO:0000256" key="5">
    <source>
        <dbReference type="SAM" id="Phobius"/>
    </source>
</evidence>
<reference evidence="7 8" key="1">
    <citation type="journal article" date="2016" name="Nat. Commun.">
        <title>Extremotolerant tardigrade genome and improved radiotolerance of human cultured cells by tardigrade-unique protein.</title>
        <authorList>
            <person name="Hashimoto T."/>
            <person name="Horikawa D.D."/>
            <person name="Saito Y."/>
            <person name="Kuwahara H."/>
            <person name="Kozuka-Hata H."/>
            <person name="Shin-I T."/>
            <person name="Minakuchi Y."/>
            <person name="Ohishi K."/>
            <person name="Motoyama A."/>
            <person name="Aizu T."/>
            <person name="Enomoto A."/>
            <person name="Kondo K."/>
            <person name="Tanaka S."/>
            <person name="Hara Y."/>
            <person name="Koshikawa S."/>
            <person name="Sagara H."/>
            <person name="Miura T."/>
            <person name="Yokobori S."/>
            <person name="Miyagawa K."/>
            <person name="Suzuki Y."/>
            <person name="Kubo T."/>
            <person name="Oyama M."/>
            <person name="Kohara Y."/>
            <person name="Fujiyama A."/>
            <person name="Arakawa K."/>
            <person name="Katayama T."/>
            <person name="Toyoda A."/>
            <person name="Kunieda T."/>
        </authorList>
    </citation>
    <scope>NUCLEOTIDE SEQUENCE [LARGE SCALE GENOMIC DNA]</scope>
    <source>
        <strain evidence="7 8">YOKOZUNA-1</strain>
    </source>
</reference>
<dbReference type="STRING" id="947166.A0A1D1V954"/>
<evidence type="ECO:0000256" key="1">
    <source>
        <dbReference type="ARBA" id="ARBA00004141"/>
    </source>
</evidence>
<evidence type="ECO:0000256" key="2">
    <source>
        <dbReference type="ARBA" id="ARBA00022692"/>
    </source>
</evidence>
<keyword evidence="4 5" id="KW-0472">Membrane</keyword>
<dbReference type="InterPro" id="IPR052263">
    <property type="entry name" value="GPI_Anchor_Biosynth"/>
</dbReference>
<dbReference type="Proteomes" id="UP000186922">
    <property type="component" value="Unassembled WGS sequence"/>
</dbReference>
<protein>
    <recommendedName>
        <fullName evidence="6">PIG-P domain-containing protein</fullName>
    </recommendedName>
</protein>
<feature type="transmembrane region" description="Helical" evidence="5">
    <location>
        <begin position="24"/>
        <end position="44"/>
    </location>
</feature>
<dbReference type="GO" id="GO:0005783">
    <property type="term" value="C:endoplasmic reticulum"/>
    <property type="evidence" value="ECO:0007669"/>
    <property type="project" value="TreeGrafter"/>
</dbReference>
<dbReference type="AlphaFoldDB" id="A0A1D1V954"/>
<dbReference type="GO" id="GO:0006506">
    <property type="term" value="P:GPI anchor biosynthetic process"/>
    <property type="evidence" value="ECO:0007669"/>
    <property type="project" value="TreeGrafter"/>
</dbReference>
<dbReference type="Pfam" id="PF08510">
    <property type="entry name" value="PIG-P"/>
    <property type="match status" value="1"/>
</dbReference>
<evidence type="ECO:0000256" key="3">
    <source>
        <dbReference type="ARBA" id="ARBA00022989"/>
    </source>
</evidence>
<dbReference type="PANTHER" id="PTHR46346:SF1">
    <property type="entry name" value="PHOSPHATIDYLINOSITOL N-ACETYLGLUCOSAMINYLTRANSFERASE SUBUNIT P"/>
    <property type="match status" value="1"/>
</dbReference>
<dbReference type="EMBL" id="BDGG01000003">
    <property type="protein sequence ID" value="GAU96207.1"/>
    <property type="molecule type" value="Genomic_DNA"/>
</dbReference>
<name>A0A1D1V954_RAMVA</name>
<accession>A0A1D1V954</accession>
<keyword evidence="3 5" id="KW-1133">Transmembrane helix</keyword>
<feature type="domain" description="PIG-P" evidence="6">
    <location>
        <begin position="23"/>
        <end position="133"/>
    </location>
</feature>
<evidence type="ECO:0000259" key="6">
    <source>
        <dbReference type="Pfam" id="PF08510"/>
    </source>
</evidence>
<sequence>MKTLPKDSDIVNPFPSPSASPERAIYGFALLLASITAAVVYLVWAVVPVEYLEWIGIDFLPSKYWVVVAPLCICSLVFFIPLCYGFICLRLLPASGIEHIAVDEYSRTSLYSKLDQTPSGGIPPLCDIPLEHIGKNHSLPTSKTKRGRRP</sequence>
<proteinExistence type="predicted"/>
<comment type="caution">
    <text evidence="7">The sequence shown here is derived from an EMBL/GenBank/DDBJ whole genome shotgun (WGS) entry which is preliminary data.</text>
</comment>
<comment type="subcellular location">
    <subcellularLocation>
        <location evidence="1">Membrane</location>
        <topology evidence="1">Multi-pass membrane protein</topology>
    </subcellularLocation>
</comment>
<keyword evidence="2 5" id="KW-0812">Transmembrane</keyword>
<dbReference type="OrthoDB" id="690928at2759"/>
<gene>
    <name evidence="7" type="primary">RvY_07685-1</name>
    <name evidence="7" type="synonym">RvY_07685.1</name>
    <name evidence="7" type="ORF">RvY_07685</name>
</gene>
<keyword evidence="8" id="KW-1185">Reference proteome</keyword>
<evidence type="ECO:0000313" key="8">
    <source>
        <dbReference type="Proteomes" id="UP000186922"/>
    </source>
</evidence>
<evidence type="ECO:0000256" key="4">
    <source>
        <dbReference type="ARBA" id="ARBA00023136"/>
    </source>
</evidence>
<feature type="transmembrane region" description="Helical" evidence="5">
    <location>
        <begin position="64"/>
        <end position="87"/>
    </location>
</feature>
<dbReference type="GO" id="GO:0016020">
    <property type="term" value="C:membrane"/>
    <property type="evidence" value="ECO:0007669"/>
    <property type="project" value="UniProtKB-SubCell"/>
</dbReference>
<evidence type="ECO:0000313" key="7">
    <source>
        <dbReference type="EMBL" id="GAU96207.1"/>
    </source>
</evidence>